<name>A0A6I6IRV7_9RHOB</name>
<sequence>MSRPDTSATRLTVAELPARKPYRFDIRPDAEALTALIEDLELLALRKLRFHGMLEPEGRDAWRLSAELGATAVQPCVVTLEPVTTRIDTPVSRLFLRDYALPEVEGEVEMPEDDSTEPLGKEIDLMAVIRESLALALPDYPRADGAELKNADFAAPGVTPMTDADAKPFASLADLKAKLDNRDDET</sequence>
<proteinExistence type="predicted"/>
<keyword evidence="2" id="KW-1185">Reference proteome</keyword>
<evidence type="ECO:0000313" key="1">
    <source>
        <dbReference type="EMBL" id="QGX98623.1"/>
    </source>
</evidence>
<dbReference type="AlphaFoldDB" id="A0A6I6IRV7"/>
<gene>
    <name evidence="1" type="ORF">EI983_10175</name>
</gene>
<reference evidence="2" key="1">
    <citation type="submission" date="2018-12" db="EMBL/GenBank/DDBJ databases">
        <title>Complete genome sequence of Roseovarius sp. MME-070.</title>
        <authorList>
            <person name="Nam Y.-D."/>
            <person name="Kang J."/>
            <person name="Chung W.-H."/>
            <person name="Park Y.S."/>
        </authorList>
    </citation>
    <scope>NUCLEOTIDE SEQUENCE [LARGE SCALE GENOMIC DNA]</scope>
    <source>
        <strain evidence="2">MME-070</strain>
    </source>
</reference>
<dbReference type="OrthoDB" id="8443793at2"/>
<dbReference type="RefSeq" id="WP_157707306.1">
    <property type="nucleotide sequence ID" value="NZ_CP034348.1"/>
</dbReference>
<protein>
    <submittedName>
        <fullName evidence="1">DUF177 domain-containing protein</fullName>
    </submittedName>
</protein>
<dbReference type="Pfam" id="PF02620">
    <property type="entry name" value="YceD"/>
    <property type="match status" value="1"/>
</dbReference>
<accession>A0A6I6IRV7</accession>
<organism evidence="1 2">
    <name type="scientific">Roseovarius faecimaris</name>
    <dbReference type="NCBI Taxonomy" id="2494550"/>
    <lineage>
        <taxon>Bacteria</taxon>
        <taxon>Pseudomonadati</taxon>
        <taxon>Pseudomonadota</taxon>
        <taxon>Alphaproteobacteria</taxon>
        <taxon>Rhodobacterales</taxon>
        <taxon>Roseobacteraceae</taxon>
        <taxon>Roseovarius</taxon>
    </lineage>
</organism>
<dbReference type="InterPro" id="IPR003772">
    <property type="entry name" value="YceD"/>
</dbReference>
<dbReference type="EMBL" id="CP034348">
    <property type="protein sequence ID" value="QGX98623.1"/>
    <property type="molecule type" value="Genomic_DNA"/>
</dbReference>
<dbReference type="KEGG" id="rom:EI983_10175"/>
<dbReference type="Proteomes" id="UP000428330">
    <property type="component" value="Chromosome"/>
</dbReference>
<evidence type="ECO:0000313" key="2">
    <source>
        <dbReference type="Proteomes" id="UP000428330"/>
    </source>
</evidence>